<dbReference type="Pfam" id="PF07731">
    <property type="entry name" value="Cu-oxidase_2"/>
    <property type="match status" value="1"/>
</dbReference>
<keyword evidence="5" id="KW-0175">Coiled coil</keyword>
<keyword evidence="6" id="KW-0472">Membrane</keyword>
<feature type="transmembrane region" description="Helical" evidence="6">
    <location>
        <begin position="1296"/>
        <end position="1318"/>
    </location>
</feature>
<dbReference type="InterPro" id="IPR002355">
    <property type="entry name" value="Cu_oxidase_Cu_BS"/>
</dbReference>
<evidence type="ECO:0000256" key="5">
    <source>
        <dbReference type="SAM" id="Coils"/>
    </source>
</evidence>
<dbReference type="InterPro" id="IPR045087">
    <property type="entry name" value="Cu-oxidase_fam"/>
</dbReference>
<keyword evidence="6" id="KW-0812">Transmembrane</keyword>
<evidence type="ECO:0000256" key="6">
    <source>
        <dbReference type="SAM" id="Phobius"/>
    </source>
</evidence>
<dbReference type="PROSITE" id="PS00080">
    <property type="entry name" value="MULTICOPPER_OXIDASE2"/>
    <property type="match status" value="1"/>
</dbReference>
<dbReference type="InterPro" id="IPR033138">
    <property type="entry name" value="Cu_oxidase_CS"/>
</dbReference>
<dbReference type="InterPro" id="IPR008972">
    <property type="entry name" value="Cupredoxin"/>
</dbReference>
<feature type="coiled-coil region" evidence="5">
    <location>
        <begin position="984"/>
        <end position="1048"/>
    </location>
</feature>
<keyword evidence="2" id="KW-0479">Metal-binding</keyword>
<dbReference type="InterPro" id="IPR001117">
    <property type="entry name" value="Cu-oxidase_2nd"/>
</dbReference>
<protein>
    <submittedName>
        <fullName evidence="10">23153_t:CDS:1</fullName>
    </submittedName>
</protein>
<evidence type="ECO:0000313" key="11">
    <source>
        <dbReference type="Proteomes" id="UP000789405"/>
    </source>
</evidence>
<organism evidence="10 11">
    <name type="scientific">Dentiscutata erythropus</name>
    <dbReference type="NCBI Taxonomy" id="1348616"/>
    <lineage>
        <taxon>Eukaryota</taxon>
        <taxon>Fungi</taxon>
        <taxon>Fungi incertae sedis</taxon>
        <taxon>Mucoromycota</taxon>
        <taxon>Glomeromycotina</taxon>
        <taxon>Glomeromycetes</taxon>
        <taxon>Diversisporales</taxon>
        <taxon>Gigasporaceae</taxon>
        <taxon>Dentiscutata</taxon>
    </lineage>
</organism>
<keyword evidence="4" id="KW-0186">Copper</keyword>
<feature type="domain" description="Plastocyanin-like" evidence="9">
    <location>
        <begin position="29"/>
        <end position="140"/>
    </location>
</feature>
<dbReference type="PANTHER" id="PTHR11709">
    <property type="entry name" value="MULTI-COPPER OXIDASE"/>
    <property type="match status" value="1"/>
</dbReference>
<dbReference type="Proteomes" id="UP000789405">
    <property type="component" value="Unassembled WGS sequence"/>
</dbReference>
<dbReference type="GO" id="GO:0016491">
    <property type="term" value="F:oxidoreductase activity"/>
    <property type="evidence" value="ECO:0007669"/>
    <property type="project" value="UniProtKB-KW"/>
</dbReference>
<gene>
    <name evidence="10" type="ORF">DERYTH_LOCUS5665</name>
</gene>
<evidence type="ECO:0000256" key="4">
    <source>
        <dbReference type="ARBA" id="ARBA00023008"/>
    </source>
</evidence>
<evidence type="ECO:0000256" key="1">
    <source>
        <dbReference type="ARBA" id="ARBA00010609"/>
    </source>
</evidence>
<feature type="coiled-coil region" evidence="5">
    <location>
        <begin position="1178"/>
        <end position="1294"/>
    </location>
</feature>
<evidence type="ECO:0000259" key="7">
    <source>
        <dbReference type="Pfam" id="PF00394"/>
    </source>
</evidence>
<feature type="domain" description="Plastocyanin-like" evidence="8">
    <location>
        <begin position="393"/>
        <end position="511"/>
    </location>
</feature>
<name>A0A9N9BAM9_9GLOM</name>
<keyword evidence="6" id="KW-1133">Transmembrane helix</keyword>
<dbReference type="SUPFAM" id="SSF49503">
    <property type="entry name" value="Cupredoxins"/>
    <property type="match status" value="3"/>
</dbReference>
<dbReference type="Pfam" id="PF00394">
    <property type="entry name" value="Cu-oxidase"/>
    <property type="match status" value="1"/>
</dbReference>
<dbReference type="OrthoDB" id="2121828at2759"/>
<dbReference type="InterPro" id="IPR011707">
    <property type="entry name" value="Cu-oxidase-like_N"/>
</dbReference>
<sequence length="1319" mass="152572">MGDQKASPVKKSAYVPETKTFYLHLYKRKLSPDGFERVVWTVNGTYPGPTLVVTKGDRLVVHVINNLGEPTSIHFHGFFQRGTNWYDGVPGQTQCPIPNNTKFIYNFTVPDQSGTFWYHSHHLAQYVDGVLGAIIVKDPDDPYQNDYDEEVIILLSDWYHNESSILLSYYLSPASVGTEPIPNNGLINGRNNYNCKWAPASYKCVDNAGLSKFNFIPGKRYRLRVINTSAFSSFTFSIDEHEMDVIEVEGMMTKRHTIHRLIINVAQRYSVIVTADKPISNFWMRADLQIKCYFDSSVEIVNLNPYVKAIVHYKGANHLDPTTKGWADNFNRLNNCIDLNTSNLKPLFLDNVPAKADQTIYLNASFEADATHVKRGLINGTSYVVDVNNPTINQVLFRNQTSFQPNQNVIGQFNTSQVIDIVVHNTDNGEHPFHFHGHTFWILGSGPVDTKPDFSKLNIYDPIKRDTATIPPEGWIVIRFEANNPGIWAFHCHIEWHVEAGLVAQFIELPQELRKLKPPADWERLCIKSPNPYNDLILQPEQRTFIDNMRNVSEKASTSFVTNIMRKSDRYSFLYILLTRKRIMSSRTPSPNLIDFGSVAENDISEKFFISSQDSSDEESSRDLELPYDPCLVEQDESNKELDLEKPIAKKDLNHYMESVRPLFKYFDDLSLLDQYYSSESSINFNSAEESDEQSLESIIGDDSFEVFSMFLSNYMDDIENIEEETCPSAIDSDESLGIDAILIDRTSDNSEIEAEGSSSAHSVRSKSRMDLVLHKCRTNMTTIIDTSYLEFDTRLEESYGDLRIEIKRRAQNLFKRSIQEQSKQIYTKILSEMGNLMSELAQNVDTVLSLSHWEESVNEKIRSNITKAISELEKSQEKRSLILFSNFLTDVDTVIENKISRCVNELIQVKAQEKIRSIEMALIDHKSKIDKKISNVENLFHTIQEKSKENSDNGFSEEGMELLVIDQFADTVDNRIKISKEWVKRVSNNIQILEDEITILKQDLDRMDYVVREETFENKFKGLEEKIVSIRDMAQQLENKYYQLREELKKIFFDIKEGTKNIHDRLAALESVDELIEARLKKDLQTSEKTIMKRLKDDHNEKMAQTIAIVKDEALKVFKRIEALEAVDEYLRQEFKSKEEEIMRRIENEKAIAIQIIQERIREAINLYTIEYDEKLKQRTYELLQNYEERLNKLANTSIVIKESIIHDLKLMAAHHESVASKLQENKSILETRINDLKSERTKLENKIKEVENKFHESDRKQQIKILASDEEINRINKESDEFKQKIRIVEADKIWYKIGFTTLAALFIILSVILFFL</sequence>
<dbReference type="FunFam" id="2.60.40.420:FF:000045">
    <property type="entry name" value="Laccase 2"/>
    <property type="match status" value="1"/>
</dbReference>
<feature type="domain" description="Plastocyanin-like" evidence="7">
    <location>
        <begin position="149"/>
        <end position="316"/>
    </location>
</feature>
<dbReference type="InterPro" id="IPR011706">
    <property type="entry name" value="Cu-oxidase_C"/>
</dbReference>
<reference evidence="10" key="1">
    <citation type="submission" date="2021-06" db="EMBL/GenBank/DDBJ databases">
        <authorList>
            <person name="Kallberg Y."/>
            <person name="Tangrot J."/>
            <person name="Rosling A."/>
        </authorList>
    </citation>
    <scope>NUCLEOTIDE SEQUENCE</scope>
    <source>
        <strain evidence="10">MA453B</strain>
    </source>
</reference>
<evidence type="ECO:0000313" key="10">
    <source>
        <dbReference type="EMBL" id="CAG8559476.1"/>
    </source>
</evidence>
<dbReference type="CDD" id="cd13857">
    <property type="entry name" value="CuRO_1_Diphenol_Ox"/>
    <property type="match status" value="1"/>
</dbReference>
<evidence type="ECO:0000256" key="2">
    <source>
        <dbReference type="ARBA" id="ARBA00022723"/>
    </source>
</evidence>
<evidence type="ECO:0000259" key="9">
    <source>
        <dbReference type="Pfam" id="PF07732"/>
    </source>
</evidence>
<evidence type="ECO:0000256" key="3">
    <source>
        <dbReference type="ARBA" id="ARBA00023002"/>
    </source>
</evidence>
<comment type="similarity">
    <text evidence="1">Belongs to the multicopper oxidase family.</text>
</comment>
<dbReference type="Gene3D" id="2.60.40.420">
    <property type="entry name" value="Cupredoxins - blue copper proteins"/>
    <property type="match status" value="3"/>
</dbReference>
<keyword evidence="11" id="KW-1185">Reference proteome</keyword>
<comment type="caution">
    <text evidence="10">The sequence shown here is derived from an EMBL/GenBank/DDBJ whole genome shotgun (WGS) entry which is preliminary data.</text>
</comment>
<dbReference type="GO" id="GO:0005507">
    <property type="term" value="F:copper ion binding"/>
    <property type="evidence" value="ECO:0007669"/>
    <property type="project" value="InterPro"/>
</dbReference>
<dbReference type="PROSITE" id="PS00079">
    <property type="entry name" value="MULTICOPPER_OXIDASE1"/>
    <property type="match status" value="1"/>
</dbReference>
<evidence type="ECO:0000259" key="8">
    <source>
        <dbReference type="Pfam" id="PF07731"/>
    </source>
</evidence>
<dbReference type="CDD" id="cd13910">
    <property type="entry name" value="CuRO_3_MCO_like_4"/>
    <property type="match status" value="1"/>
</dbReference>
<proteinExistence type="inferred from homology"/>
<dbReference type="PANTHER" id="PTHR11709:SF511">
    <property type="entry name" value="LACCASE"/>
    <property type="match status" value="1"/>
</dbReference>
<dbReference type="EMBL" id="CAJVPY010002405">
    <property type="protein sequence ID" value="CAG8559476.1"/>
    <property type="molecule type" value="Genomic_DNA"/>
</dbReference>
<dbReference type="Pfam" id="PF07732">
    <property type="entry name" value="Cu-oxidase_3"/>
    <property type="match status" value="1"/>
</dbReference>
<accession>A0A9N9BAM9</accession>
<keyword evidence="3" id="KW-0560">Oxidoreductase</keyword>